<dbReference type="HOGENOM" id="CLU_099457_3_0_4"/>
<dbReference type="AlphaFoldDB" id="A2SGU9"/>
<name>A2SGU9_METPP</name>
<dbReference type="Pfam" id="PF11736">
    <property type="entry name" value="DUF3299"/>
    <property type="match status" value="1"/>
</dbReference>
<accession>A2SGU9</accession>
<evidence type="ECO:0000313" key="2">
    <source>
        <dbReference type="Proteomes" id="UP000000366"/>
    </source>
</evidence>
<gene>
    <name evidence="1" type="ordered locus">Mpe_A1829</name>
</gene>
<sequence>MRRCGVMGAFARPTMERRPFLRALSAAAVAATGGGLTVALRAAPGDQMRTISWDDLVPPDWDPSKQMREATNGVSMFSDADPRARDAMKAMREIWDTAPTVGAMDGNLVKLPGYIVPLEEVKGELKEFLLVPYFGACIHTPPPPANQIIHVVMTQPAKGYRSMDAVWISGKLTIAHREDAAMGASGYRLQAGAIERYVAKPRP</sequence>
<evidence type="ECO:0008006" key="3">
    <source>
        <dbReference type="Google" id="ProtNLM"/>
    </source>
</evidence>
<dbReference type="EMBL" id="CP000555">
    <property type="protein sequence ID" value="ABM94788.1"/>
    <property type="molecule type" value="Genomic_DNA"/>
</dbReference>
<keyword evidence="2" id="KW-1185">Reference proteome</keyword>
<dbReference type="STRING" id="420662.Mpe_A1829"/>
<proteinExistence type="predicted"/>
<dbReference type="KEGG" id="mpt:Mpe_A1829"/>
<dbReference type="eggNOG" id="COG3495">
    <property type="taxonomic scope" value="Bacteria"/>
</dbReference>
<organism evidence="1 2">
    <name type="scientific">Methylibium petroleiphilum (strain ATCC BAA-1232 / LMG 22953 / PM1)</name>
    <dbReference type="NCBI Taxonomy" id="420662"/>
    <lineage>
        <taxon>Bacteria</taxon>
        <taxon>Pseudomonadati</taxon>
        <taxon>Pseudomonadota</taxon>
        <taxon>Betaproteobacteria</taxon>
        <taxon>Burkholderiales</taxon>
        <taxon>Sphaerotilaceae</taxon>
        <taxon>Methylibium</taxon>
    </lineage>
</organism>
<dbReference type="Gene3D" id="2.40.50.870">
    <property type="entry name" value="Protein of unknown function (DUF3299)"/>
    <property type="match status" value="1"/>
</dbReference>
<protein>
    <recommendedName>
        <fullName evidence="3">Lipoprotein</fullName>
    </recommendedName>
</protein>
<reference evidence="1 2" key="1">
    <citation type="journal article" date="2007" name="J. Bacteriol.">
        <title>Whole-genome analysis of the methyl tert-butyl ether-degrading beta-proteobacterium Methylibium petroleiphilum PM1.</title>
        <authorList>
            <person name="Kane S.R."/>
            <person name="Chakicherla A.Y."/>
            <person name="Chain P.S.G."/>
            <person name="Schmidt R."/>
            <person name="Shin M.W."/>
            <person name="Legler T.C."/>
            <person name="Scow K.M."/>
            <person name="Larimer F.W."/>
            <person name="Lucas S.M."/>
            <person name="Richardson P.M."/>
            <person name="Hristova K.R."/>
        </authorList>
    </citation>
    <scope>NUCLEOTIDE SEQUENCE [LARGE SCALE GENOMIC DNA]</scope>
    <source>
        <strain evidence="2">ATCC BAA-1232 / LMG 22953 / PM1</strain>
    </source>
</reference>
<dbReference type="Proteomes" id="UP000000366">
    <property type="component" value="Chromosome"/>
</dbReference>
<dbReference type="InterPro" id="IPR021727">
    <property type="entry name" value="DUF3299"/>
</dbReference>
<evidence type="ECO:0000313" key="1">
    <source>
        <dbReference type="EMBL" id="ABM94788.1"/>
    </source>
</evidence>